<dbReference type="CDD" id="cd05379">
    <property type="entry name" value="CAP_bacterial"/>
    <property type="match status" value="1"/>
</dbReference>
<accession>A0ABU0N208</accession>
<name>A0ABU0N208_9FIRM</name>
<dbReference type="Proteomes" id="UP001232584">
    <property type="component" value="Unassembled WGS sequence"/>
</dbReference>
<evidence type="ECO:0000313" key="4">
    <source>
        <dbReference type="EMBL" id="MDQ0556909.1"/>
    </source>
</evidence>
<dbReference type="InterPro" id="IPR014258">
    <property type="entry name" value="CAP_domain_YkwD-like"/>
</dbReference>
<feature type="signal peptide" evidence="2">
    <location>
        <begin position="1"/>
        <end position="27"/>
    </location>
</feature>
<sequence>MNIKVKTLLSLGVVSIIGVCSTLPVNAASNETVCKKVYCDNKGYEEYLSINVNGKDCSTPIKPLNYLIQDIINNKGNCVTANLPTCNGAQNKPSTPDVDNNTPESKPDSKPENNPGSNESNPSNPNEDNNTPESKPDNSTGSNQDSKPDVKPEEPSNPSGDFASFQKEVLDLVNKERTSRGLQPLKFNSELSKVATLKSQDMIDNNYFDHTSPTYGSPFDMMKKFGISYTSAGENIAMGQKTPQEVMNAWMNSDGHRKNILNPNFTELGVGIASNGSSLYWTQMFIGK</sequence>
<keyword evidence="5" id="KW-1185">Reference proteome</keyword>
<dbReference type="PANTHER" id="PTHR31157">
    <property type="entry name" value="SCP DOMAIN-CONTAINING PROTEIN"/>
    <property type="match status" value="1"/>
</dbReference>
<protein>
    <submittedName>
        <fullName evidence="4">YkwD family protein</fullName>
    </submittedName>
</protein>
<feature type="region of interest" description="Disordered" evidence="1">
    <location>
        <begin position="86"/>
        <end position="163"/>
    </location>
</feature>
<gene>
    <name evidence="4" type="ORF">QOZ92_002027</name>
</gene>
<organism evidence="4 5">
    <name type="scientific">Paraclostridium ghonii</name>
    <dbReference type="NCBI Taxonomy" id="29358"/>
    <lineage>
        <taxon>Bacteria</taxon>
        <taxon>Bacillati</taxon>
        <taxon>Bacillota</taxon>
        <taxon>Clostridia</taxon>
        <taxon>Peptostreptococcales</taxon>
        <taxon>Peptostreptococcaceae</taxon>
        <taxon>Paraclostridium</taxon>
    </lineage>
</organism>
<feature type="chain" id="PRO_5046787131" evidence="2">
    <location>
        <begin position="28"/>
        <end position="288"/>
    </location>
</feature>
<dbReference type="EMBL" id="JAUSWG010000008">
    <property type="protein sequence ID" value="MDQ0556909.1"/>
    <property type="molecule type" value="Genomic_DNA"/>
</dbReference>
<reference evidence="4 5" key="1">
    <citation type="submission" date="2023-07" db="EMBL/GenBank/DDBJ databases">
        <title>Genomic Encyclopedia of Type Strains, Phase IV (KMG-IV): sequencing the most valuable type-strain genomes for metagenomic binning, comparative biology and taxonomic classification.</title>
        <authorList>
            <person name="Goeker M."/>
        </authorList>
    </citation>
    <scope>NUCLEOTIDE SEQUENCE [LARGE SCALE GENOMIC DNA]</scope>
    <source>
        <strain evidence="4 5">DSM 15049</strain>
    </source>
</reference>
<evidence type="ECO:0000259" key="3">
    <source>
        <dbReference type="Pfam" id="PF00188"/>
    </source>
</evidence>
<dbReference type="PANTHER" id="PTHR31157:SF1">
    <property type="entry name" value="SCP DOMAIN-CONTAINING PROTEIN"/>
    <property type="match status" value="1"/>
</dbReference>
<evidence type="ECO:0000256" key="2">
    <source>
        <dbReference type="SAM" id="SignalP"/>
    </source>
</evidence>
<keyword evidence="2" id="KW-0732">Signal</keyword>
<proteinExistence type="predicted"/>
<dbReference type="InterPro" id="IPR035940">
    <property type="entry name" value="CAP_sf"/>
</dbReference>
<dbReference type="InterPro" id="IPR014044">
    <property type="entry name" value="CAP_dom"/>
</dbReference>
<feature type="compositionally biased region" description="Polar residues" evidence="1">
    <location>
        <begin position="86"/>
        <end position="104"/>
    </location>
</feature>
<feature type="domain" description="SCP" evidence="3">
    <location>
        <begin position="170"/>
        <end position="285"/>
    </location>
</feature>
<feature type="compositionally biased region" description="Low complexity" evidence="1">
    <location>
        <begin position="112"/>
        <end position="133"/>
    </location>
</feature>
<dbReference type="Pfam" id="PF00188">
    <property type="entry name" value="CAP"/>
    <property type="match status" value="1"/>
</dbReference>
<dbReference type="Gene3D" id="3.40.33.10">
    <property type="entry name" value="CAP"/>
    <property type="match status" value="1"/>
</dbReference>
<dbReference type="SUPFAM" id="SSF55797">
    <property type="entry name" value="PR-1-like"/>
    <property type="match status" value="1"/>
</dbReference>
<dbReference type="NCBIfam" id="TIGR02909">
    <property type="entry name" value="spore_YkwD"/>
    <property type="match status" value="1"/>
</dbReference>
<dbReference type="RefSeq" id="WP_307507200.1">
    <property type="nucleotide sequence ID" value="NZ_BAAACE010000019.1"/>
</dbReference>
<evidence type="ECO:0000313" key="5">
    <source>
        <dbReference type="Proteomes" id="UP001232584"/>
    </source>
</evidence>
<comment type="caution">
    <text evidence="4">The sequence shown here is derived from an EMBL/GenBank/DDBJ whole genome shotgun (WGS) entry which is preliminary data.</text>
</comment>
<evidence type="ECO:0000256" key="1">
    <source>
        <dbReference type="SAM" id="MobiDB-lite"/>
    </source>
</evidence>